<sequence>MSSSQSTIDFILDQISDRNWVHAKKMFGDYAIYYHDKVVALVCDDQLFLKPTSAGKAYLNNFIEGVPYLGAQPYLLVSGDLLEDSEWFTDLIRLTASELPEPHKKKKKK</sequence>
<dbReference type="GeneID" id="93291723"/>
<dbReference type="Proteomes" id="UP000254554">
    <property type="component" value="Unassembled WGS sequence"/>
</dbReference>
<dbReference type="EMBL" id="UGGT01000001">
    <property type="protein sequence ID" value="STO21648.1"/>
    <property type="molecule type" value="Genomic_DNA"/>
</dbReference>
<keyword evidence="3" id="KW-1185">Reference proteome</keyword>
<dbReference type="Gene3D" id="3.30.1460.30">
    <property type="entry name" value="YgaC/TfoX-N like chaperone"/>
    <property type="match status" value="1"/>
</dbReference>
<dbReference type="InterPro" id="IPR007076">
    <property type="entry name" value="TfoX_N"/>
</dbReference>
<dbReference type="RefSeq" id="WP_010653918.1">
    <property type="nucleotide sequence ID" value="NZ_JAPHOO010000001.1"/>
</dbReference>
<evidence type="ECO:0000313" key="2">
    <source>
        <dbReference type="EMBL" id="STO21648.1"/>
    </source>
</evidence>
<gene>
    <name evidence="2" type="ORF">NCTC11370_01717</name>
</gene>
<dbReference type="AlphaFoldDB" id="A0A377GBH2"/>
<reference evidence="2 3" key="1">
    <citation type="submission" date="2018-06" db="EMBL/GenBank/DDBJ databases">
        <authorList>
            <consortium name="Pathogen Informatics"/>
            <person name="Doyle S."/>
        </authorList>
    </citation>
    <scope>NUCLEOTIDE SEQUENCE [LARGE SCALE GENOMIC DNA]</scope>
    <source>
        <strain evidence="2 3">NCTC11370</strain>
    </source>
</reference>
<protein>
    <submittedName>
        <fullName evidence="2">Regulator of competence-specific genes</fullName>
    </submittedName>
</protein>
<feature type="domain" description="TfoX N-terminal" evidence="1">
    <location>
        <begin position="14"/>
        <end position="97"/>
    </location>
</feature>
<evidence type="ECO:0000313" key="3">
    <source>
        <dbReference type="Proteomes" id="UP000254554"/>
    </source>
</evidence>
<organism evidence="2 3">
    <name type="scientific">Fluoribacter dumoffii</name>
    <dbReference type="NCBI Taxonomy" id="463"/>
    <lineage>
        <taxon>Bacteria</taxon>
        <taxon>Pseudomonadati</taxon>
        <taxon>Pseudomonadota</taxon>
        <taxon>Gammaproteobacteria</taxon>
        <taxon>Legionellales</taxon>
        <taxon>Legionellaceae</taxon>
        <taxon>Fluoribacter</taxon>
    </lineage>
</organism>
<dbReference type="SUPFAM" id="SSF159894">
    <property type="entry name" value="YgaC/TfoX-N like"/>
    <property type="match status" value="1"/>
</dbReference>
<dbReference type="Pfam" id="PF04993">
    <property type="entry name" value="TfoX_N"/>
    <property type="match status" value="1"/>
</dbReference>
<dbReference type="STRING" id="1094715.GCA_000236165_00708"/>
<proteinExistence type="predicted"/>
<evidence type="ECO:0000259" key="1">
    <source>
        <dbReference type="Pfam" id="PF04993"/>
    </source>
</evidence>
<accession>A0A377GBH2</accession>
<dbReference type="OrthoDB" id="8687154at2"/>
<name>A0A377GBH2_9GAMM</name>